<dbReference type="EMBL" id="FMJY01000003">
    <property type="protein sequence ID" value="SCO80740.1"/>
    <property type="molecule type" value="Genomic_DNA"/>
</dbReference>
<dbReference type="VEuPathDB" id="FungiDB:FOXG_18867"/>
<reference evidence="3" key="1">
    <citation type="submission" date="2016-09" db="EMBL/GenBank/DDBJ databases">
        <authorList>
            <person name="Guldener U."/>
        </authorList>
    </citation>
    <scope>NUCLEOTIDE SEQUENCE [LARGE SCALE GENOMIC DNA]</scope>
    <source>
        <strain evidence="3">V64-1</strain>
    </source>
</reference>
<dbReference type="Proteomes" id="UP000219369">
    <property type="component" value="Unassembled WGS sequence"/>
</dbReference>
<dbReference type="OrthoDB" id="3540210at2759"/>
<evidence type="ECO:0000313" key="3">
    <source>
        <dbReference type="Proteomes" id="UP000219369"/>
    </source>
</evidence>
<dbReference type="VEuPathDB" id="FungiDB:FOC1_g10001734"/>
<keyword evidence="1" id="KW-0812">Transmembrane</keyword>
<sequence>MVAIASGLWWDHSKTTILAATLTLPLDYSNLLLSGLTILVTIAGSSFWNIVAFFLHDWKAKSEDPSALDLQQQVSLRNSAGATQTLWEAFKIHNAWSKKCKKPIVKQTCSVAIPASLVSAGFAIAALFTSRVANKAYSTVVARVQPNNCGFWFFNTTGNDDLPALSAMGAKGQNDTRRARSHVANFYANTSSSAAPSIFVRPTLPYDISSSAPCPIPAHDRCILGPNKAFSITSYPTFANSSSSSNPLLWKPIPDFSPIDADVTVHFLSQNNIAYLAPVYDPWFSANGTYNITSQGITVYGSDRNVDTMVCADQYVLCNPSIASCTSPAGVLNLVNNLTSTTLNLSTTQLSTADRILYSLAQSNTYTNVANLGTAALWANNMVTGHVSFGLPEDQWKTEVIGWFQTNLAMLQAYVVDFASNTADLGPFGYVEPPRSRYQQEQCTQQLVQAVGEVQNFSVCGMLIIVCVSAALVLLDCSLERIVDFVDDFYGRDSMARRARQADNKLHLLRMALGGNEWVLGRWGIPVRDGAAKYNRPSGSKDLVSYRDSKTGEDTGCLQVCE</sequence>
<organism evidence="2 3">
    <name type="scientific">Fusarium oxysporum</name>
    <name type="common">Fusarium vascular wilt</name>
    <dbReference type="NCBI Taxonomy" id="5507"/>
    <lineage>
        <taxon>Eukaryota</taxon>
        <taxon>Fungi</taxon>
        <taxon>Dikarya</taxon>
        <taxon>Ascomycota</taxon>
        <taxon>Pezizomycotina</taxon>
        <taxon>Sordariomycetes</taxon>
        <taxon>Hypocreomycetidae</taxon>
        <taxon>Hypocreales</taxon>
        <taxon>Nectriaceae</taxon>
        <taxon>Fusarium</taxon>
        <taxon>Fusarium oxysporum species complex</taxon>
    </lineage>
</organism>
<dbReference type="VEuPathDB" id="FungiDB:FOMG_02437"/>
<evidence type="ECO:0000256" key="1">
    <source>
        <dbReference type="SAM" id="Phobius"/>
    </source>
</evidence>
<feature type="transmembrane region" description="Helical" evidence="1">
    <location>
        <begin position="31"/>
        <end position="55"/>
    </location>
</feature>
<protein>
    <submittedName>
        <fullName evidence="2">Uncharacterized protein</fullName>
    </submittedName>
</protein>
<dbReference type="VEuPathDB" id="FungiDB:HZS61_014744"/>
<keyword evidence="1" id="KW-0472">Membrane</keyword>
<name>A0A2H3TCQ6_FUSOX</name>
<dbReference type="VEuPathDB" id="FungiDB:FOC4_g10000680"/>
<dbReference type="VEuPathDB" id="FungiDB:FOZG_02354"/>
<accession>A0A2H3TCQ6</accession>
<feature type="transmembrane region" description="Helical" evidence="1">
    <location>
        <begin position="108"/>
        <end position="128"/>
    </location>
</feature>
<gene>
    <name evidence="2" type="ORF">FRV6_04953</name>
</gene>
<dbReference type="VEuPathDB" id="FungiDB:FOIG_13344"/>
<keyword evidence="1" id="KW-1133">Transmembrane helix</keyword>
<dbReference type="VEuPathDB" id="FungiDB:FOIG_13345"/>
<proteinExistence type="predicted"/>
<dbReference type="AlphaFoldDB" id="A0A2H3TCQ6"/>
<evidence type="ECO:0000313" key="2">
    <source>
        <dbReference type="EMBL" id="SCO80740.1"/>
    </source>
</evidence>
<dbReference type="VEuPathDB" id="FungiDB:FOC4_g10000679"/>